<keyword evidence="4 5" id="KW-0732">Signal</keyword>
<keyword evidence="7" id="KW-1185">Reference proteome</keyword>
<comment type="subcellular location">
    <subcellularLocation>
        <location evidence="1">Secreted</location>
    </subcellularLocation>
</comment>
<dbReference type="GO" id="GO:0009986">
    <property type="term" value="C:cell surface"/>
    <property type="evidence" value="ECO:0007669"/>
    <property type="project" value="InterPro"/>
</dbReference>
<accession>A0AA36GK83</accession>
<dbReference type="EMBL" id="CATQJL010000001">
    <property type="protein sequence ID" value="CAJ0591085.1"/>
    <property type="molecule type" value="Genomic_DNA"/>
</dbReference>
<proteinExistence type="inferred from homology"/>
<evidence type="ECO:0000256" key="2">
    <source>
        <dbReference type="ARBA" id="ARBA00010112"/>
    </source>
</evidence>
<dbReference type="GO" id="GO:0005576">
    <property type="term" value="C:extracellular region"/>
    <property type="evidence" value="ECO:0007669"/>
    <property type="project" value="UniProtKB-SubCell"/>
</dbReference>
<organism evidence="6 7">
    <name type="scientific">Cylicocyclus nassatus</name>
    <name type="common">Nematode worm</name>
    <dbReference type="NCBI Taxonomy" id="53992"/>
    <lineage>
        <taxon>Eukaryota</taxon>
        <taxon>Metazoa</taxon>
        <taxon>Ecdysozoa</taxon>
        <taxon>Nematoda</taxon>
        <taxon>Chromadorea</taxon>
        <taxon>Rhabditida</taxon>
        <taxon>Rhabditina</taxon>
        <taxon>Rhabditomorpha</taxon>
        <taxon>Strongyloidea</taxon>
        <taxon>Strongylidae</taxon>
        <taxon>Cylicocyclus</taxon>
    </lineage>
</organism>
<evidence type="ECO:0000256" key="3">
    <source>
        <dbReference type="ARBA" id="ARBA00022525"/>
    </source>
</evidence>
<evidence type="ECO:0000313" key="6">
    <source>
        <dbReference type="EMBL" id="CAJ0591085.1"/>
    </source>
</evidence>
<evidence type="ECO:0000313" key="7">
    <source>
        <dbReference type="Proteomes" id="UP001176961"/>
    </source>
</evidence>
<feature type="chain" id="PRO_5041220631" evidence="5">
    <location>
        <begin position="16"/>
        <end position="160"/>
    </location>
</feature>
<dbReference type="InterPro" id="IPR038479">
    <property type="entry name" value="Transthyretin-like_sf"/>
</dbReference>
<evidence type="ECO:0000256" key="1">
    <source>
        <dbReference type="ARBA" id="ARBA00004613"/>
    </source>
</evidence>
<dbReference type="Pfam" id="PF01060">
    <property type="entry name" value="TTR-52"/>
    <property type="match status" value="1"/>
</dbReference>
<dbReference type="Gene3D" id="2.60.40.3330">
    <property type="match status" value="1"/>
</dbReference>
<dbReference type="AlphaFoldDB" id="A0AA36GK83"/>
<name>A0AA36GK83_CYLNA</name>
<sequence length="160" mass="18555">MRVLLFLYLLPYCYVAPKRIKSMTIRVEGDIFCQFLPANDAQITFFDTAPVGRRRRRLSKTIHPKDRGMFVIEGKAKKLFKPFLMVKHWCNQKGSPITFCIDIPSRHRTLADPTCISRLSFAYHLCRCASQFRAGITADLLTIQEGHIPNKQIEKQVLQR</sequence>
<evidence type="ECO:0000256" key="5">
    <source>
        <dbReference type="SAM" id="SignalP"/>
    </source>
</evidence>
<reference evidence="6" key="1">
    <citation type="submission" date="2023-07" db="EMBL/GenBank/DDBJ databases">
        <authorList>
            <consortium name="CYATHOMIX"/>
        </authorList>
    </citation>
    <scope>NUCLEOTIDE SEQUENCE</scope>
    <source>
        <strain evidence="6">N/A</strain>
    </source>
</reference>
<evidence type="ECO:0000256" key="4">
    <source>
        <dbReference type="ARBA" id="ARBA00022729"/>
    </source>
</evidence>
<comment type="caution">
    <text evidence="6">The sequence shown here is derived from an EMBL/GenBank/DDBJ whole genome shotgun (WGS) entry which is preliminary data.</text>
</comment>
<feature type="signal peptide" evidence="5">
    <location>
        <begin position="1"/>
        <end position="15"/>
    </location>
</feature>
<keyword evidence="3" id="KW-0964">Secreted</keyword>
<gene>
    <name evidence="6" type="ORF">CYNAS_LOCUS3068</name>
</gene>
<dbReference type="Proteomes" id="UP001176961">
    <property type="component" value="Unassembled WGS sequence"/>
</dbReference>
<comment type="similarity">
    <text evidence="2">Belongs to the nematode transthyretin-like family.</text>
</comment>
<dbReference type="InterPro" id="IPR001534">
    <property type="entry name" value="Transthyretin-like"/>
</dbReference>
<protein>
    <submittedName>
        <fullName evidence="6">Uncharacterized protein</fullName>
    </submittedName>
</protein>